<evidence type="ECO:0000313" key="1">
    <source>
        <dbReference type="EMBL" id="NOU64588.1"/>
    </source>
</evidence>
<keyword evidence="2" id="KW-1185">Reference proteome</keyword>
<protein>
    <submittedName>
        <fullName evidence="1">Uncharacterized protein</fullName>
    </submittedName>
</protein>
<dbReference type="Proteomes" id="UP000653578">
    <property type="component" value="Unassembled WGS sequence"/>
</dbReference>
<proteinExistence type="predicted"/>
<sequence>MSVSELERFQEPIQKVNWINQGSVFILNEENGVLASTKDIRLPSSISYGQLSGKSGTVAGWFLQQQYLNPNV</sequence>
<evidence type="ECO:0000313" key="2">
    <source>
        <dbReference type="Proteomes" id="UP000653578"/>
    </source>
</evidence>
<dbReference type="EMBL" id="WHNY01000036">
    <property type="protein sequence ID" value="NOU64588.1"/>
    <property type="molecule type" value="Genomic_DNA"/>
</dbReference>
<comment type="caution">
    <text evidence="1">The sequence shown here is derived from an EMBL/GenBank/DDBJ whole genome shotgun (WGS) entry which is preliminary data.</text>
</comment>
<organism evidence="1 2">
    <name type="scientific">Paenibacillus plantarum</name>
    <dbReference type="NCBI Taxonomy" id="2654975"/>
    <lineage>
        <taxon>Bacteria</taxon>
        <taxon>Bacillati</taxon>
        <taxon>Bacillota</taxon>
        <taxon>Bacilli</taxon>
        <taxon>Bacillales</taxon>
        <taxon>Paenibacillaceae</taxon>
        <taxon>Paenibacillus</taxon>
    </lineage>
</organism>
<accession>A0ABX1X819</accession>
<name>A0ABX1X819_9BACL</name>
<dbReference type="RefSeq" id="WP_171630314.1">
    <property type="nucleotide sequence ID" value="NZ_WHNY01000036.1"/>
</dbReference>
<reference evidence="1 2" key="1">
    <citation type="submission" date="2019-10" db="EMBL/GenBank/DDBJ databases">
        <title>Description of Paenibacillus humi sp. nov.</title>
        <authorList>
            <person name="Carlier A."/>
            <person name="Qi S."/>
        </authorList>
    </citation>
    <scope>NUCLEOTIDE SEQUENCE [LARGE SCALE GENOMIC DNA]</scope>
    <source>
        <strain evidence="1 2">LMG 31461</strain>
    </source>
</reference>
<gene>
    <name evidence="1" type="ORF">GC096_11155</name>
</gene>